<sequence>MKQIQYCHNCAAALGNQAKVRWTFKEMCDGKEAGKREVRGELACSGNYGNETQQNQKIRANAESKLPPATTPCP</sequence>
<dbReference type="Proteomes" id="UP000252038">
    <property type="component" value="Chromosome"/>
</dbReference>
<organism evidence="1 2">
    <name type="scientific">Chromobacterium phragmitis</name>
    <dbReference type="NCBI Taxonomy" id="2202141"/>
    <lineage>
        <taxon>Bacteria</taxon>
        <taxon>Pseudomonadati</taxon>
        <taxon>Pseudomonadota</taxon>
        <taxon>Betaproteobacteria</taxon>
        <taxon>Neisseriales</taxon>
        <taxon>Chromobacteriaceae</taxon>
        <taxon>Chromobacterium</taxon>
    </lineage>
</organism>
<proteinExistence type="predicted"/>
<evidence type="ECO:0000313" key="2">
    <source>
        <dbReference type="Proteomes" id="UP000252038"/>
    </source>
</evidence>
<dbReference type="KEGG" id="chrb:DK843_02000"/>
<accession>A0A344UD45</accession>
<name>A0A344UD45_9NEIS</name>
<reference evidence="1 2" key="1">
    <citation type="submission" date="2018-05" db="EMBL/GenBank/DDBJ databases">
        <title>Genome sequencing, assembly and analysis of the novel insecticidal bacterium, Chromobacterium phragmitis.</title>
        <authorList>
            <person name="Sparks M.E."/>
            <person name="Blackburn M.B."/>
            <person name="Gundersen-Rindal D.E."/>
        </authorList>
    </citation>
    <scope>NUCLEOTIDE SEQUENCE [LARGE SCALE GENOMIC DNA]</scope>
    <source>
        <strain evidence="1">IIBBL 274-1</strain>
    </source>
</reference>
<dbReference type="AlphaFoldDB" id="A0A344UD45"/>
<dbReference type="KEGG" id="chri:DK842_19070"/>
<protein>
    <submittedName>
        <fullName evidence="1">Uncharacterized protein</fullName>
    </submittedName>
</protein>
<gene>
    <name evidence="1" type="ORF">DK843_02000</name>
</gene>
<dbReference type="EMBL" id="CP029554">
    <property type="protein sequence ID" value="AXE33193.1"/>
    <property type="molecule type" value="Genomic_DNA"/>
</dbReference>
<evidence type="ECO:0000313" key="1">
    <source>
        <dbReference type="EMBL" id="AXE33193.1"/>
    </source>
</evidence>